<keyword evidence="2" id="KW-0285">Flavoprotein</keyword>
<evidence type="ECO:0000256" key="3">
    <source>
        <dbReference type="ARBA" id="ARBA00022827"/>
    </source>
</evidence>
<dbReference type="InterPro" id="IPR036188">
    <property type="entry name" value="FAD/NAD-bd_sf"/>
</dbReference>
<dbReference type="GO" id="GO:0004174">
    <property type="term" value="F:electron-transferring-flavoprotein dehydrogenase activity"/>
    <property type="evidence" value="ECO:0007669"/>
    <property type="project" value="TreeGrafter"/>
</dbReference>
<dbReference type="EMBL" id="JH598070">
    <property type="status" value="NOT_ANNOTATED_CDS"/>
    <property type="molecule type" value="Genomic_DNA"/>
</dbReference>
<comment type="similarity">
    <text evidence="1">Belongs to the FAD-dependent oxidoreductase family.</text>
</comment>
<keyword evidence="3" id="KW-0274">FAD</keyword>
<accession>M4BAP9</accession>
<keyword evidence="7" id="KW-1185">Reference proteome</keyword>
<organism evidence="6 7">
    <name type="scientific">Hyaloperonospora arabidopsidis (strain Emoy2)</name>
    <name type="common">Downy mildew agent</name>
    <name type="synonym">Peronospora arabidopsidis</name>
    <dbReference type="NCBI Taxonomy" id="559515"/>
    <lineage>
        <taxon>Eukaryota</taxon>
        <taxon>Sar</taxon>
        <taxon>Stramenopiles</taxon>
        <taxon>Oomycota</taxon>
        <taxon>Peronosporomycetes</taxon>
        <taxon>Peronosporales</taxon>
        <taxon>Peronosporaceae</taxon>
        <taxon>Hyaloperonospora</taxon>
    </lineage>
</organism>
<evidence type="ECO:0000313" key="7">
    <source>
        <dbReference type="Proteomes" id="UP000011713"/>
    </source>
</evidence>
<dbReference type="Pfam" id="PF07992">
    <property type="entry name" value="Pyr_redox_2"/>
    <property type="match status" value="1"/>
</dbReference>
<dbReference type="InterPro" id="IPR023753">
    <property type="entry name" value="FAD/NAD-binding_dom"/>
</dbReference>
<evidence type="ECO:0000256" key="4">
    <source>
        <dbReference type="ARBA" id="ARBA00023002"/>
    </source>
</evidence>
<evidence type="ECO:0000259" key="5">
    <source>
        <dbReference type="Pfam" id="PF07992"/>
    </source>
</evidence>
<dbReference type="eggNOG" id="KOG1336">
    <property type="taxonomic scope" value="Eukaryota"/>
</dbReference>
<dbReference type="STRING" id="559515.M4BAP9"/>
<dbReference type="OMA" id="MAVTHQL"/>
<dbReference type="PRINTS" id="PR00368">
    <property type="entry name" value="FADPNR"/>
</dbReference>
<dbReference type="Proteomes" id="UP000011713">
    <property type="component" value="Unassembled WGS sequence"/>
</dbReference>
<dbReference type="GO" id="GO:0050660">
    <property type="term" value="F:flavin adenine dinucleotide binding"/>
    <property type="evidence" value="ECO:0007669"/>
    <property type="project" value="TreeGrafter"/>
</dbReference>
<dbReference type="InParanoid" id="M4BAP9"/>
<dbReference type="HOGENOM" id="CLU_019845_1_0_1"/>
<protein>
    <recommendedName>
        <fullName evidence="5">FAD/NAD(P)-binding domain-containing protein</fullName>
    </recommendedName>
</protein>
<reference evidence="7" key="1">
    <citation type="journal article" date="2010" name="Science">
        <title>Signatures of adaptation to obligate biotrophy in the Hyaloperonospora arabidopsidis genome.</title>
        <authorList>
            <person name="Baxter L."/>
            <person name="Tripathy S."/>
            <person name="Ishaque N."/>
            <person name="Boot N."/>
            <person name="Cabral A."/>
            <person name="Kemen E."/>
            <person name="Thines M."/>
            <person name="Ah-Fong A."/>
            <person name="Anderson R."/>
            <person name="Badejoko W."/>
            <person name="Bittner-Eddy P."/>
            <person name="Boore J.L."/>
            <person name="Chibucos M.C."/>
            <person name="Coates M."/>
            <person name="Dehal P."/>
            <person name="Delehaunty K."/>
            <person name="Dong S."/>
            <person name="Downton P."/>
            <person name="Dumas B."/>
            <person name="Fabro G."/>
            <person name="Fronick C."/>
            <person name="Fuerstenberg S.I."/>
            <person name="Fulton L."/>
            <person name="Gaulin E."/>
            <person name="Govers F."/>
            <person name="Hughes L."/>
            <person name="Humphray S."/>
            <person name="Jiang R.H."/>
            <person name="Judelson H."/>
            <person name="Kamoun S."/>
            <person name="Kyung K."/>
            <person name="Meijer H."/>
            <person name="Minx P."/>
            <person name="Morris P."/>
            <person name="Nelson J."/>
            <person name="Phuntumart V."/>
            <person name="Qutob D."/>
            <person name="Rehmany A."/>
            <person name="Rougon-Cardoso A."/>
            <person name="Ryden P."/>
            <person name="Torto-Alalibo T."/>
            <person name="Studholme D."/>
            <person name="Wang Y."/>
            <person name="Win J."/>
            <person name="Wood J."/>
            <person name="Clifton S.W."/>
            <person name="Rogers J."/>
            <person name="Van den Ackerveken G."/>
            <person name="Jones J.D."/>
            <person name="McDowell J.M."/>
            <person name="Beynon J."/>
            <person name="Tyler B.M."/>
        </authorList>
    </citation>
    <scope>NUCLEOTIDE SEQUENCE [LARGE SCALE GENOMIC DNA]</scope>
    <source>
        <strain evidence="7">Emoy2</strain>
    </source>
</reference>
<dbReference type="SUPFAM" id="SSF51905">
    <property type="entry name" value="FAD/NAD(P)-binding domain"/>
    <property type="match status" value="1"/>
</dbReference>
<name>M4BAP9_HYAAE</name>
<dbReference type="VEuPathDB" id="FungiDB:HpaG803359"/>
<evidence type="ECO:0000256" key="1">
    <source>
        <dbReference type="ARBA" id="ARBA00006442"/>
    </source>
</evidence>
<dbReference type="Gene3D" id="3.50.50.100">
    <property type="match status" value="1"/>
</dbReference>
<dbReference type="PANTHER" id="PTHR43735">
    <property type="entry name" value="APOPTOSIS-INDUCING FACTOR 1"/>
    <property type="match status" value="1"/>
</dbReference>
<dbReference type="PANTHER" id="PTHR43735:SF3">
    <property type="entry name" value="FERROPTOSIS SUPPRESSOR PROTEIN 1"/>
    <property type="match status" value="1"/>
</dbReference>
<dbReference type="GO" id="GO:0005737">
    <property type="term" value="C:cytoplasm"/>
    <property type="evidence" value="ECO:0007669"/>
    <property type="project" value="TreeGrafter"/>
</dbReference>
<sequence>MVLSLSSLVSHIPACFDYIPKTIPSSGGGAAGINTAQTLAKNLEPSDNTDVVLLEKSSYFYHVVGAPRAFVDAKYTSKMFIPYENAIPSYAVKFVQIIRGVAIGLSVNPNEVLYHAIDSDDREGNVTEKLEFDYLVLATGSTYSVPIKPDIQDFARSVVETKLQEVRVHIEKAEKIVVVGGGAVGCEVAAEIKSKWPDKSVMIVEANERLVSGNNLNDKFYAKLNSSLNKLGVKVIRGERLMERLCGNVFEKRMLRTDKGTNIEADIQLLCGGFTPVVSLVQELDASLITERGAVKVNSHLQVEGERYAHLFALGDMCSHPAPKMAYIAGEQGKFLAGELAAVIHKKQRGFTNPFKVPAVAAMILPLGPSGGVSQLPVWGGVVVGDWITWLLKSRDYFSGRIWASIGATVPN</sequence>
<dbReference type="EnsemblProtists" id="HpaT803359">
    <property type="protein sequence ID" value="HpaP803359"/>
    <property type="gene ID" value="HpaG803359"/>
</dbReference>
<reference evidence="6" key="2">
    <citation type="submission" date="2015-06" db="UniProtKB">
        <authorList>
            <consortium name="EnsemblProtists"/>
        </authorList>
    </citation>
    <scope>IDENTIFICATION</scope>
    <source>
        <strain evidence="6">Emoy2</strain>
    </source>
</reference>
<evidence type="ECO:0000256" key="2">
    <source>
        <dbReference type="ARBA" id="ARBA00022630"/>
    </source>
</evidence>
<evidence type="ECO:0000313" key="6">
    <source>
        <dbReference type="EnsemblProtists" id="HpaP803359"/>
    </source>
</evidence>
<dbReference type="AlphaFoldDB" id="M4BAP9"/>
<keyword evidence="4" id="KW-0560">Oxidoreductase</keyword>
<feature type="domain" description="FAD/NAD(P)-binding" evidence="5">
    <location>
        <begin position="27"/>
        <end position="333"/>
    </location>
</feature>
<proteinExistence type="inferred from homology"/>